<evidence type="ECO:0000313" key="12">
    <source>
        <dbReference type="Proteomes" id="UP001318860"/>
    </source>
</evidence>
<dbReference type="InterPro" id="IPR013233">
    <property type="entry name" value="PIG-X/PBN1"/>
</dbReference>
<dbReference type="InterPro" id="IPR040039">
    <property type="entry name" value="PIGX"/>
</dbReference>
<evidence type="ECO:0000256" key="8">
    <source>
        <dbReference type="ARBA" id="ARBA00023136"/>
    </source>
</evidence>
<dbReference type="PANTHER" id="PTHR28650">
    <property type="entry name" value="PHOSPHATIDYLINOSITOL-GLYCAN BIOSYNTHESIS CLASS X PROTEIN"/>
    <property type="match status" value="1"/>
</dbReference>
<reference evidence="11 12" key="1">
    <citation type="journal article" date="2021" name="Comput. Struct. Biotechnol. J.">
        <title>De novo genome assembly of the potent medicinal plant Rehmannia glutinosa using nanopore technology.</title>
        <authorList>
            <person name="Ma L."/>
            <person name="Dong C."/>
            <person name="Song C."/>
            <person name="Wang X."/>
            <person name="Zheng X."/>
            <person name="Niu Y."/>
            <person name="Chen S."/>
            <person name="Feng W."/>
        </authorList>
    </citation>
    <scope>NUCLEOTIDE SEQUENCE [LARGE SCALE GENOMIC DNA]</scope>
    <source>
        <strain evidence="11">DH-2019</strain>
    </source>
</reference>
<keyword evidence="8 10" id="KW-0472">Membrane</keyword>
<keyword evidence="6" id="KW-0256">Endoplasmic reticulum</keyword>
<evidence type="ECO:0000313" key="11">
    <source>
        <dbReference type="EMBL" id="KAK6146456.1"/>
    </source>
</evidence>
<evidence type="ECO:0000256" key="6">
    <source>
        <dbReference type="ARBA" id="ARBA00022824"/>
    </source>
</evidence>
<dbReference type="Proteomes" id="UP001318860">
    <property type="component" value="Unassembled WGS sequence"/>
</dbReference>
<organism evidence="11 12">
    <name type="scientific">Rehmannia glutinosa</name>
    <name type="common">Chinese foxglove</name>
    <dbReference type="NCBI Taxonomy" id="99300"/>
    <lineage>
        <taxon>Eukaryota</taxon>
        <taxon>Viridiplantae</taxon>
        <taxon>Streptophyta</taxon>
        <taxon>Embryophyta</taxon>
        <taxon>Tracheophyta</taxon>
        <taxon>Spermatophyta</taxon>
        <taxon>Magnoliopsida</taxon>
        <taxon>eudicotyledons</taxon>
        <taxon>Gunneridae</taxon>
        <taxon>Pentapetalae</taxon>
        <taxon>asterids</taxon>
        <taxon>lamiids</taxon>
        <taxon>Lamiales</taxon>
        <taxon>Orobanchaceae</taxon>
        <taxon>Rehmannieae</taxon>
        <taxon>Rehmannia</taxon>
    </lineage>
</organism>
<keyword evidence="7 10" id="KW-1133">Transmembrane helix</keyword>
<sequence length="475" mass="54499">MMDHYECQQMYWMQLVKAEFTTDVDKRLSYSSPDDDHDHFHINFTFFCKSEFIDWVLPPDSMEPVFVGELNSPLFKYVFSKSLRQFDESREAIAQNDIWTVVIDNHTLEVRIKKCSAPNESNRRDYLPHTSSCVKQDLRLGQHDQEDVFGYLSHIETAQHRVLLREHDASDGQMCKWKLNYFKQTNPMIRVVVIFLISLRSSVCASSYEQTCFMDKYMAKKYFEKYDSLIDQEFDNFIANEIPLSLSEVIIDKNHVVPTLSDLHRNVAGEGSHRRLSSSIRFKLQRKLKPKLTAYSCEVIIIERLPSGVFADPFELQHLVQRGVFTDAAVFGDTNLELPSFRSNQSVVEIHMSLASKVFSRYDDDLEVNLDVPLHARYPPLGVGFSRVEFGQPDLFMCCSLEGNVLNRSCLFMPVNHISDKKASPVIWEIPCGIKKHAGIVSAVTFGFAIVAAMLIVLTSICYSDSEGSNKFKLS</sequence>
<comment type="similarity">
    <text evidence="3">Belongs to the PIGX family.</text>
</comment>
<comment type="caution">
    <text evidence="11">The sequence shown here is derived from an EMBL/GenBank/DDBJ whole genome shotgun (WGS) entry which is preliminary data.</text>
</comment>
<keyword evidence="5 10" id="KW-0812">Transmembrane</keyword>
<dbReference type="Pfam" id="PF08320">
    <property type="entry name" value="PIG-X"/>
    <property type="match status" value="1"/>
</dbReference>
<evidence type="ECO:0000256" key="1">
    <source>
        <dbReference type="ARBA" id="ARBA00004389"/>
    </source>
</evidence>
<dbReference type="SMART" id="SM00780">
    <property type="entry name" value="PIG-X"/>
    <property type="match status" value="1"/>
</dbReference>
<evidence type="ECO:0000256" key="5">
    <source>
        <dbReference type="ARBA" id="ARBA00022692"/>
    </source>
</evidence>
<dbReference type="PANTHER" id="PTHR28650:SF1">
    <property type="entry name" value="PHOSPHATIDYLINOSITOL-GLYCAN BIOSYNTHESIS CLASS X PROTEIN"/>
    <property type="match status" value="1"/>
</dbReference>
<dbReference type="EMBL" id="JABTTQ020000011">
    <property type="protein sequence ID" value="KAK6146456.1"/>
    <property type="molecule type" value="Genomic_DNA"/>
</dbReference>
<evidence type="ECO:0000256" key="9">
    <source>
        <dbReference type="ARBA" id="ARBA00023180"/>
    </source>
</evidence>
<evidence type="ECO:0000256" key="4">
    <source>
        <dbReference type="ARBA" id="ARBA00022502"/>
    </source>
</evidence>
<keyword evidence="9" id="KW-0325">Glycoprotein</keyword>
<protein>
    <recommendedName>
        <fullName evidence="13">Phosphatidylinositol-glycan biosynthesis class X protein</fullName>
    </recommendedName>
</protein>
<comment type="pathway">
    <text evidence="2">Glycolipid biosynthesis; glycosylphosphatidylinositol-anchor biosynthesis.</text>
</comment>
<evidence type="ECO:0008006" key="13">
    <source>
        <dbReference type="Google" id="ProtNLM"/>
    </source>
</evidence>
<proteinExistence type="inferred from homology"/>
<evidence type="ECO:0000256" key="10">
    <source>
        <dbReference type="SAM" id="Phobius"/>
    </source>
</evidence>
<accession>A0ABR0WHW6</accession>
<comment type="subcellular location">
    <subcellularLocation>
        <location evidence="1">Endoplasmic reticulum membrane</location>
        <topology evidence="1">Single-pass membrane protein</topology>
    </subcellularLocation>
</comment>
<feature type="transmembrane region" description="Helical" evidence="10">
    <location>
        <begin position="440"/>
        <end position="463"/>
    </location>
</feature>
<keyword evidence="4" id="KW-0337">GPI-anchor biosynthesis</keyword>
<evidence type="ECO:0000256" key="7">
    <source>
        <dbReference type="ARBA" id="ARBA00022989"/>
    </source>
</evidence>
<gene>
    <name evidence="11" type="ORF">DH2020_020325</name>
</gene>
<name>A0ABR0WHW6_REHGL</name>
<evidence type="ECO:0000256" key="3">
    <source>
        <dbReference type="ARBA" id="ARBA00010345"/>
    </source>
</evidence>
<evidence type="ECO:0000256" key="2">
    <source>
        <dbReference type="ARBA" id="ARBA00004687"/>
    </source>
</evidence>
<keyword evidence="12" id="KW-1185">Reference proteome</keyword>